<evidence type="ECO:0000259" key="9">
    <source>
        <dbReference type="PROSITE" id="PS50067"/>
    </source>
</evidence>
<dbReference type="PANTHER" id="PTHR47972:SF9">
    <property type="entry name" value="KINESIN-LIKE PROTEIN KIN-14U"/>
    <property type="match status" value="1"/>
</dbReference>
<accession>A0AAN9IDZ9</accession>
<dbReference type="FunFam" id="3.40.850.10:FF:000074">
    <property type="entry name" value="p-loop containing nucleoside triphosphate hydrolase superfamily protein"/>
    <property type="match status" value="1"/>
</dbReference>
<keyword evidence="4 7" id="KW-0067">ATP-binding</keyword>
<comment type="caution">
    <text evidence="10">The sequence shown here is derived from an EMBL/GenBank/DDBJ whole genome shotgun (WGS) entry which is preliminary data.</text>
</comment>
<dbReference type="GO" id="GO:0005524">
    <property type="term" value="F:ATP binding"/>
    <property type="evidence" value="ECO:0007669"/>
    <property type="project" value="UniProtKB-UniRule"/>
</dbReference>
<dbReference type="Gene3D" id="3.40.850.10">
    <property type="entry name" value="Kinesin motor domain"/>
    <property type="match status" value="1"/>
</dbReference>
<keyword evidence="5 8" id="KW-0175">Coiled coil</keyword>
<dbReference type="GO" id="GO:0007018">
    <property type="term" value="P:microtubule-based movement"/>
    <property type="evidence" value="ECO:0007669"/>
    <property type="project" value="InterPro"/>
</dbReference>
<keyword evidence="2" id="KW-0493">Microtubule</keyword>
<feature type="coiled-coil region" evidence="8">
    <location>
        <begin position="423"/>
        <end position="457"/>
    </location>
</feature>
<dbReference type="Proteomes" id="UP001372338">
    <property type="component" value="Unassembled WGS sequence"/>
</dbReference>
<dbReference type="Pfam" id="PF00225">
    <property type="entry name" value="Kinesin"/>
    <property type="match status" value="1"/>
</dbReference>
<evidence type="ECO:0000313" key="11">
    <source>
        <dbReference type="Proteomes" id="UP001372338"/>
    </source>
</evidence>
<keyword evidence="3 7" id="KW-0547">Nucleotide-binding</keyword>
<name>A0AAN9IDZ9_CROPI</name>
<protein>
    <recommendedName>
        <fullName evidence="9">Kinesin motor domain-containing protein</fullName>
    </recommendedName>
</protein>
<dbReference type="SMART" id="SM00129">
    <property type="entry name" value="KISc"/>
    <property type="match status" value="1"/>
</dbReference>
<dbReference type="GO" id="GO:0005874">
    <property type="term" value="C:microtubule"/>
    <property type="evidence" value="ECO:0007669"/>
    <property type="project" value="UniProtKB-KW"/>
</dbReference>
<dbReference type="GO" id="GO:0003777">
    <property type="term" value="F:microtubule motor activity"/>
    <property type="evidence" value="ECO:0007669"/>
    <property type="project" value="InterPro"/>
</dbReference>
<comment type="similarity">
    <text evidence="1">Belongs to the TRAFAC class myosin-kinesin ATPase superfamily. Kinesin family. KIN-14 subfamily.</text>
</comment>
<proteinExistence type="inferred from homology"/>
<dbReference type="GO" id="GO:0008017">
    <property type="term" value="F:microtubule binding"/>
    <property type="evidence" value="ECO:0007669"/>
    <property type="project" value="InterPro"/>
</dbReference>
<dbReference type="PANTHER" id="PTHR47972">
    <property type="entry name" value="KINESIN-LIKE PROTEIN KLP-3"/>
    <property type="match status" value="1"/>
</dbReference>
<dbReference type="InterPro" id="IPR001752">
    <property type="entry name" value="Kinesin_motor_dom"/>
</dbReference>
<reference evidence="10 11" key="1">
    <citation type="submission" date="2024-01" db="EMBL/GenBank/DDBJ databases">
        <title>The genomes of 5 underutilized Papilionoideae crops provide insights into root nodulation and disease resistanc.</title>
        <authorList>
            <person name="Yuan L."/>
        </authorList>
    </citation>
    <scope>NUCLEOTIDE SEQUENCE [LARGE SCALE GENOMIC DNA]</scope>
    <source>
        <strain evidence="10">ZHUSHIDOU_FW_LH</strain>
        <tissue evidence="10">Leaf</tissue>
    </source>
</reference>
<evidence type="ECO:0000256" key="2">
    <source>
        <dbReference type="ARBA" id="ARBA00022701"/>
    </source>
</evidence>
<sequence>MLISKGEMPSEAFQSSSLDLIPDSIDGSPPLSTVYTDVGVVPEQEKEELQHLISNLEREMEQLRLKQKMLDEKRREALSKIFDIKGSIRVFCRIRPFVLAEKRRISEPVLAESERIRVKLGGTRKDFEFDKVFTQEASQESVFVELEPILRSAMDGHNVCVFAYGQTGTGKTFTMDGTNEHPGIIPRALEQLFHQASMDNPSSYTFSMSMLEVYMGNLRDLLASRPNGRAYEPITKCNLNIQTDPKGLIEIEGLTEVQISDYAKARWWYNKGRRCRSTSWTNVNEASSRSHCLTRINIFRRGDALEAKSQLSRLWMVDLGGSERLLKTGAKGLTLDEGRAINLSLSALADVIAALKRKRCHVPYRNSKLTQILKDSLGDGSKVLMLVHIRPSEEDVCETICSLNFAKRARAIESNKEVPMELKKQREKKIAELEEDIKEAEKQLQNIRDQTQNVELKLSENKKLLSTTYGLLENDEIEATISPKDEVKEVIETPKASKKSIKRNFSNLAPRFMNPTVASRQRQSALERDSIGGRSKGLRSVVTRSSIQFSCSQSLSYSDIHIKALLRSSNGKSGHAETNTFLAEMPKCLELESKTVNPRSKMVTASDPNFRVALCRHRRRMSDLI</sequence>
<evidence type="ECO:0000313" key="10">
    <source>
        <dbReference type="EMBL" id="KAK7269261.1"/>
    </source>
</evidence>
<dbReference type="SUPFAM" id="SSF52540">
    <property type="entry name" value="P-loop containing nucleoside triphosphate hydrolases"/>
    <property type="match status" value="1"/>
</dbReference>
<evidence type="ECO:0000256" key="4">
    <source>
        <dbReference type="ARBA" id="ARBA00022840"/>
    </source>
</evidence>
<evidence type="ECO:0000256" key="6">
    <source>
        <dbReference type="ARBA" id="ARBA00023175"/>
    </source>
</evidence>
<dbReference type="InterPro" id="IPR027640">
    <property type="entry name" value="Kinesin-like_fam"/>
</dbReference>
<evidence type="ECO:0000256" key="7">
    <source>
        <dbReference type="PROSITE-ProRule" id="PRU00283"/>
    </source>
</evidence>
<organism evidence="10 11">
    <name type="scientific">Crotalaria pallida</name>
    <name type="common">Smooth rattlebox</name>
    <name type="synonym">Crotalaria striata</name>
    <dbReference type="NCBI Taxonomy" id="3830"/>
    <lineage>
        <taxon>Eukaryota</taxon>
        <taxon>Viridiplantae</taxon>
        <taxon>Streptophyta</taxon>
        <taxon>Embryophyta</taxon>
        <taxon>Tracheophyta</taxon>
        <taxon>Spermatophyta</taxon>
        <taxon>Magnoliopsida</taxon>
        <taxon>eudicotyledons</taxon>
        <taxon>Gunneridae</taxon>
        <taxon>Pentapetalae</taxon>
        <taxon>rosids</taxon>
        <taxon>fabids</taxon>
        <taxon>Fabales</taxon>
        <taxon>Fabaceae</taxon>
        <taxon>Papilionoideae</taxon>
        <taxon>50 kb inversion clade</taxon>
        <taxon>genistoids sensu lato</taxon>
        <taxon>core genistoids</taxon>
        <taxon>Crotalarieae</taxon>
        <taxon>Crotalaria</taxon>
    </lineage>
</organism>
<keyword evidence="11" id="KW-1185">Reference proteome</keyword>
<dbReference type="AlphaFoldDB" id="A0AAN9IDZ9"/>
<dbReference type="InterPro" id="IPR027417">
    <property type="entry name" value="P-loop_NTPase"/>
</dbReference>
<dbReference type="EMBL" id="JAYWIO010000004">
    <property type="protein sequence ID" value="KAK7269261.1"/>
    <property type="molecule type" value="Genomic_DNA"/>
</dbReference>
<feature type="coiled-coil region" evidence="8">
    <location>
        <begin position="46"/>
        <end position="80"/>
    </location>
</feature>
<evidence type="ECO:0000256" key="5">
    <source>
        <dbReference type="ARBA" id="ARBA00023054"/>
    </source>
</evidence>
<evidence type="ECO:0000256" key="1">
    <source>
        <dbReference type="ARBA" id="ARBA00010899"/>
    </source>
</evidence>
<dbReference type="PRINTS" id="PR00380">
    <property type="entry name" value="KINESINHEAVY"/>
</dbReference>
<evidence type="ECO:0000256" key="3">
    <source>
        <dbReference type="ARBA" id="ARBA00022741"/>
    </source>
</evidence>
<gene>
    <name evidence="10" type="ORF">RIF29_21982</name>
</gene>
<keyword evidence="6 7" id="KW-0505">Motor protein</keyword>
<dbReference type="InterPro" id="IPR036961">
    <property type="entry name" value="Kinesin_motor_dom_sf"/>
</dbReference>
<feature type="domain" description="Kinesin motor" evidence="9">
    <location>
        <begin position="87"/>
        <end position="412"/>
    </location>
</feature>
<evidence type="ECO:0000256" key="8">
    <source>
        <dbReference type="SAM" id="Coils"/>
    </source>
</evidence>
<feature type="binding site" evidence="7">
    <location>
        <begin position="165"/>
        <end position="172"/>
    </location>
    <ligand>
        <name>ATP</name>
        <dbReference type="ChEBI" id="CHEBI:30616"/>
    </ligand>
</feature>
<dbReference type="PROSITE" id="PS50067">
    <property type="entry name" value="KINESIN_MOTOR_2"/>
    <property type="match status" value="1"/>
</dbReference>